<evidence type="ECO:0000313" key="2">
    <source>
        <dbReference type="EMBL" id="HIX19697.1"/>
    </source>
</evidence>
<keyword evidence="2" id="KW-0808">Transferase</keyword>
<dbReference type="Gene3D" id="3.40.50.2000">
    <property type="entry name" value="Glycogen Phosphorylase B"/>
    <property type="match status" value="2"/>
</dbReference>
<gene>
    <name evidence="2" type="ORF">H9862_03730</name>
</gene>
<dbReference type="GO" id="GO:0016757">
    <property type="term" value="F:glycosyltransferase activity"/>
    <property type="evidence" value="ECO:0007669"/>
    <property type="project" value="UniProtKB-KW"/>
</dbReference>
<name>A0A9D1VAS4_9BACT</name>
<comment type="caution">
    <text evidence="2">The sequence shown here is derived from an EMBL/GenBank/DDBJ whole genome shotgun (WGS) entry which is preliminary data.</text>
</comment>
<dbReference type="EC" id="2.4.-.-" evidence="2"/>
<protein>
    <submittedName>
        <fullName evidence="2">Glycosyltransferase</fullName>
        <ecNumber evidence="2">2.4.-.-</ecNumber>
    </submittedName>
</protein>
<dbReference type="PANTHER" id="PTHR12526">
    <property type="entry name" value="GLYCOSYLTRANSFERASE"/>
    <property type="match status" value="1"/>
</dbReference>
<evidence type="ECO:0000259" key="1">
    <source>
        <dbReference type="Pfam" id="PF13439"/>
    </source>
</evidence>
<dbReference type="InterPro" id="IPR028098">
    <property type="entry name" value="Glyco_trans_4-like_N"/>
</dbReference>
<dbReference type="Pfam" id="PF13439">
    <property type="entry name" value="Glyco_transf_4"/>
    <property type="match status" value="1"/>
</dbReference>
<organism evidence="2 3">
    <name type="scientific">Candidatus Akkermansia intestinigallinarum</name>
    <dbReference type="NCBI Taxonomy" id="2838431"/>
    <lineage>
        <taxon>Bacteria</taxon>
        <taxon>Pseudomonadati</taxon>
        <taxon>Verrucomicrobiota</taxon>
        <taxon>Verrucomicrobiia</taxon>
        <taxon>Verrucomicrobiales</taxon>
        <taxon>Akkermansiaceae</taxon>
        <taxon>Akkermansia</taxon>
    </lineage>
</organism>
<reference evidence="2" key="2">
    <citation type="submission" date="2021-04" db="EMBL/GenBank/DDBJ databases">
        <authorList>
            <person name="Gilroy R."/>
        </authorList>
    </citation>
    <scope>NUCLEOTIDE SEQUENCE</scope>
    <source>
        <strain evidence="2">14975</strain>
    </source>
</reference>
<dbReference type="Proteomes" id="UP000823964">
    <property type="component" value="Unassembled WGS sequence"/>
</dbReference>
<keyword evidence="2" id="KW-0328">Glycosyltransferase</keyword>
<dbReference type="EMBL" id="DXFQ01000058">
    <property type="protein sequence ID" value="HIX19697.1"/>
    <property type="molecule type" value="Genomic_DNA"/>
</dbReference>
<sequence>MKIMHLLPSLSSGGVEQVVLELCQGLCARGEENVVVSAGGSMVAQIEAAGARHITCPIGRKSIRSLFRIRPFRRLLEAEKPDILHLHSRIPAWVGYLAWRKMNPAERPALVTTFHGFHSVNPYSGIMAKGQRVIAVSRCMKEHILVHYPRTEASRVVVIPNSVDTQLNRPDYRPDAAWLEKWRAQYPELSGKYTLCLPGRVTRIKGALHLVPILRELRARGIPAHAVIVGETKKGKEAFRREAQEAFAKAGLSDAVTWTGHRSDLRDVLCVCDVTLSLTLQPESFGKTTLDALALGRPVAGYEHGGVGEQLDVFLPEGRVRTGDTAAMADKLAAWYSCPPVPRSPVPPPYRRADMIDAHLELYLQLLSAR</sequence>
<feature type="domain" description="Glycosyltransferase subfamily 4-like N-terminal" evidence="1">
    <location>
        <begin position="13"/>
        <end position="166"/>
    </location>
</feature>
<accession>A0A9D1VAS4</accession>
<dbReference type="SUPFAM" id="SSF53756">
    <property type="entry name" value="UDP-Glycosyltransferase/glycogen phosphorylase"/>
    <property type="match status" value="1"/>
</dbReference>
<dbReference type="Pfam" id="PF13692">
    <property type="entry name" value="Glyco_trans_1_4"/>
    <property type="match status" value="1"/>
</dbReference>
<reference evidence="2" key="1">
    <citation type="journal article" date="2021" name="PeerJ">
        <title>Extensive microbial diversity within the chicken gut microbiome revealed by metagenomics and culture.</title>
        <authorList>
            <person name="Gilroy R."/>
            <person name="Ravi A."/>
            <person name="Getino M."/>
            <person name="Pursley I."/>
            <person name="Horton D.L."/>
            <person name="Alikhan N.F."/>
            <person name="Baker D."/>
            <person name="Gharbi K."/>
            <person name="Hall N."/>
            <person name="Watson M."/>
            <person name="Adriaenssens E.M."/>
            <person name="Foster-Nyarko E."/>
            <person name="Jarju S."/>
            <person name="Secka A."/>
            <person name="Antonio M."/>
            <person name="Oren A."/>
            <person name="Chaudhuri R.R."/>
            <person name="La Ragione R."/>
            <person name="Hildebrand F."/>
            <person name="Pallen M.J."/>
        </authorList>
    </citation>
    <scope>NUCLEOTIDE SEQUENCE</scope>
    <source>
        <strain evidence="2">14975</strain>
    </source>
</reference>
<dbReference type="PANTHER" id="PTHR12526:SF638">
    <property type="entry name" value="SPORE COAT PROTEIN SA"/>
    <property type="match status" value="1"/>
</dbReference>
<dbReference type="AlphaFoldDB" id="A0A9D1VAS4"/>
<proteinExistence type="predicted"/>
<evidence type="ECO:0000313" key="3">
    <source>
        <dbReference type="Proteomes" id="UP000823964"/>
    </source>
</evidence>